<dbReference type="GO" id="GO:0035259">
    <property type="term" value="F:nuclear glucocorticoid receptor binding"/>
    <property type="evidence" value="ECO:0007669"/>
    <property type="project" value="TreeGrafter"/>
</dbReference>
<dbReference type="InterPro" id="IPR001723">
    <property type="entry name" value="Nuclear_hrmn_rcpt"/>
</dbReference>
<dbReference type="Pfam" id="PF00105">
    <property type="entry name" value="zf-C4"/>
    <property type="match status" value="1"/>
</dbReference>
<evidence type="ECO:0000256" key="4">
    <source>
        <dbReference type="ARBA" id="ARBA00023015"/>
    </source>
</evidence>
<accession>A0A816A200</accession>
<dbReference type="CDD" id="cd06916">
    <property type="entry name" value="NR_DBD_like"/>
    <property type="match status" value="1"/>
</dbReference>
<dbReference type="SMART" id="SM00430">
    <property type="entry name" value="HOLI"/>
    <property type="match status" value="1"/>
</dbReference>
<evidence type="ECO:0000259" key="10">
    <source>
        <dbReference type="PROSITE" id="PS50097"/>
    </source>
</evidence>
<keyword evidence="6 9" id="KW-0804">Transcription</keyword>
<dbReference type="PROSITE" id="PS50097">
    <property type="entry name" value="BTB"/>
    <property type="match status" value="1"/>
</dbReference>
<gene>
    <name evidence="13" type="ORF">CJN711_LOCUS33915</name>
</gene>
<dbReference type="Pfam" id="PF00104">
    <property type="entry name" value="Hormone_recep"/>
    <property type="match status" value="1"/>
</dbReference>
<dbReference type="GO" id="GO:0005667">
    <property type="term" value="C:transcription regulator complex"/>
    <property type="evidence" value="ECO:0007669"/>
    <property type="project" value="TreeGrafter"/>
</dbReference>
<evidence type="ECO:0000256" key="6">
    <source>
        <dbReference type="ARBA" id="ARBA00023163"/>
    </source>
</evidence>
<dbReference type="SUPFAM" id="SSF48508">
    <property type="entry name" value="Nuclear receptor ligand-binding domain"/>
    <property type="match status" value="1"/>
</dbReference>
<reference evidence="13" key="1">
    <citation type="submission" date="2021-02" db="EMBL/GenBank/DDBJ databases">
        <authorList>
            <person name="Nowell W R."/>
        </authorList>
    </citation>
    <scope>NUCLEOTIDE SEQUENCE</scope>
</reference>
<dbReference type="FunFam" id="3.30.50.10:FF:000044">
    <property type="entry name" value="retinoic acid receptor beta isoform X4"/>
    <property type="match status" value="1"/>
</dbReference>
<keyword evidence="8 9" id="KW-0539">Nucleus</keyword>
<dbReference type="GO" id="GO:0000978">
    <property type="term" value="F:RNA polymerase II cis-regulatory region sequence-specific DNA binding"/>
    <property type="evidence" value="ECO:0007669"/>
    <property type="project" value="TreeGrafter"/>
</dbReference>
<comment type="similarity">
    <text evidence="9">Belongs to the nuclear hormone receptor family.</text>
</comment>
<dbReference type="PRINTS" id="PR00047">
    <property type="entry name" value="STROIDFINGER"/>
</dbReference>
<organism evidence="13 14">
    <name type="scientific">Rotaria magnacalcarata</name>
    <dbReference type="NCBI Taxonomy" id="392030"/>
    <lineage>
        <taxon>Eukaryota</taxon>
        <taxon>Metazoa</taxon>
        <taxon>Spiralia</taxon>
        <taxon>Gnathifera</taxon>
        <taxon>Rotifera</taxon>
        <taxon>Eurotatoria</taxon>
        <taxon>Bdelloidea</taxon>
        <taxon>Philodinida</taxon>
        <taxon>Philodinidae</taxon>
        <taxon>Rotaria</taxon>
    </lineage>
</organism>
<evidence type="ECO:0000256" key="7">
    <source>
        <dbReference type="ARBA" id="ARBA00023170"/>
    </source>
</evidence>
<dbReference type="AlphaFoldDB" id="A0A816A200"/>
<evidence type="ECO:0000256" key="2">
    <source>
        <dbReference type="ARBA" id="ARBA00022771"/>
    </source>
</evidence>
<feature type="domain" description="NR LBD" evidence="12">
    <location>
        <begin position="547"/>
        <end position="772"/>
    </location>
</feature>
<sequence length="820" mass="94149">MSVKNILSIGNNEHYYFNTPNEFSDVKISFKNEKEMILYANKAILSEASPIIKAFLAIEPDSTFIIDEDDEQPIVTSIDVIDLLKFIYPQFTVKINDQNITGLIHLSEKYLIDTLRNECKKYVSTWLHDLELTTFDDKKEYVPRHILYKDGTRKHIASEIDTLCAWYHEYSSRDENLSSMILNILKHAPTDDLERNEIFMGITDREKTNIYKNISEYLEQQTIIDKNHVESSSVIHHKQSASLMFASGDGVHTAQLVLIDQTCVSTQYVKYLMMNTMENSELIHESFDYDQFFSENIDDYHTMTCMDISSTNENLLNLNNNNNNLMEMPTKNRITGNILMGTAVDEYFSSEVNIINGQVIKTDGVTQYFNGTANQYNSNQQSVNIDHVVFNPTNVSNQPVYNIQQVNIQSITKPAVSSPPPPARVYKPCVVCGDKSSGYHYGVSSCEGCKGFFRRSVQKNMAYLCNKDQNCEINKVTRNRCQYCRFQKCFSVGMSKEELRILNHTKKLLNQNGIKTTNNRPKKRLTIQSVPSKEYSPPIESKLSPVDDESLINVCVNLHKVTMNVKSSEDTDTKLDVCWQCADEFSQKGIMQCIQFCMQMPGNNELSIQERAHLLKLGVHGVALLRLAFRYEPEDDKLYLSNGTSVDEHTLRTQGFGCYGHTFFQFCRIFNRLELTVEEFVLLCGIVFFSHDRIEGQTTRSKVEQLQIRYCEIERLHIMKNRTNDRMHFSKLLLLLSKLRALDALMAERLLCLQMNTDGQVQKCIFEVLHRETTNVVVDMTIAYLDAIDTKPDYSWLANTSNGQNPVSWSSQIVISNNPC</sequence>
<keyword evidence="5 9" id="KW-0238">DNA-binding</keyword>
<dbReference type="Proteomes" id="UP000663855">
    <property type="component" value="Unassembled WGS sequence"/>
</dbReference>
<dbReference type="GO" id="GO:0008270">
    <property type="term" value="F:zinc ion binding"/>
    <property type="evidence" value="ECO:0007669"/>
    <property type="project" value="UniProtKB-KW"/>
</dbReference>
<evidence type="ECO:0000256" key="8">
    <source>
        <dbReference type="ARBA" id="ARBA00023242"/>
    </source>
</evidence>
<protein>
    <submittedName>
        <fullName evidence="13">Uncharacterized protein</fullName>
    </submittedName>
</protein>
<dbReference type="Gene3D" id="3.30.710.10">
    <property type="entry name" value="Potassium Channel Kv1.1, Chain A"/>
    <property type="match status" value="1"/>
</dbReference>
<feature type="domain" description="BTB" evidence="10">
    <location>
        <begin position="24"/>
        <end position="88"/>
    </location>
</feature>
<evidence type="ECO:0000256" key="3">
    <source>
        <dbReference type="ARBA" id="ARBA00022833"/>
    </source>
</evidence>
<proteinExistence type="inferred from homology"/>
<evidence type="ECO:0000313" key="13">
    <source>
        <dbReference type="EMBL" id="CAF1589953.1"/>
    </source>
</evidence>
<evidence type="ECO:0000313" key="14">
    <source>
        <dbReference type="Proteomes" id="UP000663855"/>
    </source>
</evidence>
<dbReference type="GO" id="GO:0071376">
    <property type="term" value="P:cellular response to corticotropin-releasing hormone stimulus"/>
    <property type="evidence" value="ECO:0007669"/>
    <property type="project" value="TreeGrafter"/>
</dbReference>
<dbReference type="Pfam" id="PF00651">
    <property type="entry name" value="BTB"/>
    <property type="match status" value="1"/>
</dbReference>
<evidence type="ECO:0000256" key="1">
    <source>
        <dbReference type="ARBA" id="ARBA00022723"/>
    </source>
</evidence>
<dbReference type="SMART" id="SM00399">
    <property type="entry name" value="ZnF_C4"/>
    <property type="match status" value="1"/>
</dbReference>
<comment type="caution">
    <text evidence="13">The sequence shown here is derived from an EMBL/GenBank/DDBJ whole genome shotgun (WGS) entry which is preliminary data.</text>
</comment>
<dbReference type="Gene3D" id="1.10.565.10">
    <property type="entry name" value="Retinoid X Receptor"/>
    <property type="match status" value="1"/>
</dbReference>
<evidence type="ECO:0000259" key="12">
    <source>
        <dbReference type="PROSITE" id="PS51843"/>
    </source>
</evidence>
<keyword evidence="7 9" id="KW-0675">Receptor</keyword>
<dbReference type="GO" id="GO:0000981">
    <property type="term" value="F:DNA-binding transcription factor activity, RNA polymerase II-specific"/>
    <property type="evidence" value="ECO:0007669"/>
    <property type="project" value="TreeGrafter"/>
</dbReference>
<evidence type="ECO:0000256" key="9">
    <source>
        <dbReference type="RuleBase" id="RU004334"/>
    </source>
</evidence>
<dbReference type="Gene3D" id="3.30.50.10">
    <property type="entry name" value="Erythroid Transcription Factor GATA-1, subunit A"/>
    <property type="match status" value="1"/>
</dbReference>
<dbReference type="SUPFAM" id="SSF54695">
    <property type="entry name" value="POZ domain"/>
    <property type="match status" value="1"/>
</dbReference>
<name>A0A816A200_9BILA</name>
<comment type="subcellular location">
    <subcellularLocation>
        <location evidence="9">Nucleus</location>
    </subcellularLocation>
</comment>
<dbReference type="InterPro" id="IPR011333">
    <property type="entry name" value="SKP1/BTB/POZ_sf"/>
</dbReference>
<evidence type="ECO:0000256" key="5">
    <source>
        <dbReference type="ARBA" id="ARBA00023125"/>
    </source>
</evidence>
<dbReference type="InterPro" id="IPR000536">
    <property type="entry name" value="Nucl_hrmn_rcpt_lig-bd"/>
</dbReference>
<feature type="domain" description="Nuclear receptor" evidence="11">
    <location>
        <begin position="426"/>
        <end position="501"/>
    </location>
</feature>
<dbReference type="InterPro" id="IPR035500">
    <property type="entry name" value="NHR-like_dom_sf"/>
</dbReference>
<dbReference type="GO" id="GO:0005634">
    <property type="term" value="C:nucleus"/>
    <property type="evidence" value="ECO:0007669"/>
    <property type="project" value="UniProtKB-SubCell"/>
</dbReference>
<dbReference type="PROSITE" id="PS51030">
    <property type="entry name" value="NUCLEAR_REC_DBD_2"/>
    <property type="match status" value="1"/>
</dbReference>
<dbReference type="PANTHER" id="PTHR24085:SF9">
    <property type="match status" value="1"/>
</dbReference>
<keyword evidence="1 9" id="KW-0479">Metal-binding</keyword>
<dbReference type="PROSITE" id="PS00031">
    <property type="entry name" value="NUCLEAR_REC_DBD_1"/>
    <property type="match status" value="1"/>
</dbReference>
<dbReference type="PRINTS" id="PR00398">
    <property type="entry name" value="STRDHORMONER"/>
</dbReference>
<dbReference type="PROSITE" id="PS51843">
    <property type="entry name" value="NR_LBD"/>
    <property type="match status" value="1"/>
</dbReference>
<dbReference type="EMBL" id="CAJNOV010016412">
    <property type="protein sequence ID" value="CAF1589953.1"/>
    <property type="molecule type" value="Genomic_DNA"/>
</dbReference>
<dbReference type="PANTHER" id="PTHR24085">
    <property type="entry name" value="NUCLEAR HORMONE RECEPTOR"/>
    <property type="match status" value="1"/>
</dbReference>
<evidence type="ECO:0000259" key="11">
    <source>
        <dbReference type="PROSITE" id="PS51030"/>
    </source>
</evidence>
<keyword evidence="3 9" id="KW-0862">Zinc</keyword>
<dbReference type="SMART" id="SM00225">
    <property type="entry name" value="BTB"/>
    <property type="match status" value="1"/>
</dbReference>
<dbReference type="InterPro" id="IPR000210">
    <property type="entry name" value="BTB/POZ_dom"/>
</dbReference>
<keyword evidence="4 9" id="KW-0805">Transcription regulation</keyword>
<dbReference type="SUPFAM" id="SSF57716">
    <property type="entry name" value="Glucocorticoid receptor-like (DNA-binding domain)"/>
    <property type="match status" value="1"/>
</dbReference>
<dbReference type="InterPro" id="IPR013088">
    <property type="entry name" value="Znf_NHR/GATA"/>
</dbReference>
<dbReference type="InterPro" id="IPR001628">
    <property type="entry name" value="Znf_hrmn_rcpt"/>
</dbReference>
<keyword evidence="2 9" id="KW-0863">Zinc-finger</keyword>